<dbReference type="InterPro" id="IPR030972">
    <property type="entry name" value="UrcA_uranyl"/>
</dbReference>
<comment type="caution">
    <text evidence="2">The sequence shown here is derived from an EMBL/GenBank/DDBJ whole genome shotgun (WGS) entry which is preliminary data.</text>
</comment>
<accession>A0A062UF44</accession>
<evidence type="ECO:0000313" key="3">
    <source>
        <dbReference type="Proteomes" id="UP000027037"/>
    </source>
</evidence>
<feature type="chain" id="PRO_5001614501" description="UrcA family protein" evidence="1">
    <location>
        <begin position="27"/>
        <end position="116"/>
    </location>
</feature>
<dbReference type="RefSeq" id="WP_034795710.1">
    <property type="nucleotide sequence ID" value="NZ_AWFF01000035.1"/>
</dbReference>
<name>A0A062UF44_9PROT</name>
<dbReference type="Proteomes" id="UP000027037">
    <property type="component" value="Unassembled WGS sequence"/>
</dbReference>
<gene>
    <name evidence="2" type="ORF">HY29_13635</name>
</gene>
<evidence type="ECO:0000313" key="2">
    <source>
        <dbReference type="EMBL" id="KCZ54715.1"/>
    </source>
</evidence>
<evidence type="ECO:0008006" key="4">
    <source>
        <dbReference type="Google" id="ProtNLM"/>
    </source>
</evidence>
<evidence type="ECO:0000256" key="1">
    <source>
        <dbReference type="SAM" id="SignalP"/>
    </source>
</evidence>
<reference evidence="2 3" key="1">
    <citation type="journal article" date="2014" name="Antonie Van Leeuwenhoek">
        <title>Hyphomonas beringensis sp. nov. and Hyphomonas chukchiensis sp. nov., isolated from surface seawater of the Bering Sea and Chukchi Sea.</title>
        <authorList>
            <person name="Li C."/>
            <person name="Lai Q."/>
            <person name="Li G."/>
            <person name="Dong C."/>
            <person name="Wang J."/>
            <person name="Liao Y."/>
            <person name="Shao Z."/>
        </authorList>
    </citation>
    <scope>NUCLEOTIDE SEQUENCE [LARGE SCALE GENOMIC DNA]</scope>
    <source>
        <strain evidence="2 3">25B14_1</strain>
    </source>
</reference>
<feature type="signal peptide" evidence="1">
    <location>
        <begin position="1"/>
        <end position="26"/>
    </location>
</feature>
<dbReference type="NCBIfam" id="TIGR04433">
    <property type="entry name" value="UrcA_uranyl"/>
    <property type="match status" value="1"/>
</dbReference>
<dbReference type="EMBL" id="AWFF01000035">
    <property type="protein sequence ID" value="KCZ54715.1"/>
    <property type="molecule type" value="Genomic_DNA"/>
</dbReference>
<sequence length="116" mass="12211">MPSFLKSLAPLALSGIALAIAPAASAETGRPISVHIQYDTSSLMSPTGAMDVLDSLEEQAIRACRYDVPVSGAPRVDEDCAEHAVAKAVAKINHPMLTAAYRDTTETGVRLMASQE</sequence>
<dbReference type="STRING" id="1280946.HY29_13635"/>
<proteinExistence type="predicted"/>
<dbReference type="OrthoDB" id="7620277at2"/>
<dbReference type="PATRIC" id="fig|1280946.3.peg.1739"/>
<keyword evidence="3" id="KW-1185">Reference proteome</keyword>
<keyword evidence="1" id="KW-0732">Signal</keyword>
<dbReference type="AlphaFoldDB" id="A0A062UF44"/>
<protein>
    <recommendedName>
        <fullName evidence="4">UrcA family protein</fullName>
    </recommendedName>
</protein>
<organism evidence="2 3">
    <name type="scientific">Hyphomonas beringensis</name>
    <dbReference type="NCBI Taxonomy" id="1280946"/>
    <lineage>
        <taxon>Bacteria</taxon>
        <taxon>Pseudomonadati</taxon>
        <taxon>Pseudomonadota</taxon>
        <taxon>Alphaproteobacteria</taxon>
        <taxon>Hyphomonadales</taxon>
        <taxon>Hyphomonadaceae</taxon>
        <taxon>Hyphomonas</taxon>
    </lineage>
</organism>